<accession>A0A1T4L051</accession>
<evidence type="ECO:0000259" key="7">
    <source>
        <dbReference type="PROSITE" id="PS50885"/>
    </source>
</evidence>
<proteinExistence type="inferred from homology"/>
<dbReference type="CDD" id="cd06225">
    <property type="entry name" value="HAMP"/>
    <property type="match status" value="1"/>
</dbReference>
<comment type="subcellular location">
    <subcellularLocation>
        <location evidence="1">Membrane</location>
    </subcellularLocation>
</comment>
<protein>
    <submittedName>
        <fullName evidence="8">Methyl-accepting chemotaxis protein</fullName>
    </submittedName>
</protein>
<dbReference type="STRING" id="115783.SAMN02745119_00698"/>
<evidence type="ECO:0000256" key="5">
    <source>
        <dbReference type="SAM" id="Phobius"/>
    </source>
</evidence>
<dbReference type="PROSITE" id="PS50885">
    <property type="entry name" value="HAMP"/>
    <property type="match status" value="1"/>
</dbReference>
<name>A0A1T4L051_9BACT</name>
<dbReference type="AlphaFoldDB" id="A0A1T4L051"/>
<organism evidence="8 9">
    <name type="scientific">Trichlorobacter thiogenes</name>
    <dbReference type="NCBI Taxonomy" id="115783"/>
    <lineage>
        <taxon>Bacteria</taxon>
        <taxon>Pseudomonadati</taxon>
        <taxon>Thermodesulfobacteriota</taxon>
        <taxon>Desulfuromonadia</taxon>
        <taxon>Geobacterales</taxon>
        <taxon>Geobacteraceae</taxon>
        <taxon>Trichlorobacter</taxon>
    </lineage>
</organism>
<keyword evidence="5" id="KW-1133">Transmembrane helix</keyword>
<feature type="transmembrane region" description="Helical" evidence="5">
    <location>
        <begin position="189"/>
        <end position="210"/>
    </location>
</feature>
<dbReference type="PRINTS" id="PR00260">
    <property type="entry name" value="CHEMTRNSDUCR"/>
</dbReference>
<dbReference type="PANTHER" id="PTHR32089">
    <property type="entry name" value="METHYL-ACCEPTING CHEMOTAXIS PROTEIN MCPB"/>
    <property type="match status" value="1"/>
</dbReference>
<keyword evidence="5" id="KW-0812">Transmembrane</keyword>
<comment type="similarity">
    <text evidence="3">Belongs to the methyl-accepting chemotaxis (MCP) protein family.</text>
</comment>
<evidence type="ECO:0000256" key="2">
    <source>
        <dbReference type="ARBA" id="ARBA00023224"/>
    </source>
</evidence>
<keyword evidence="5" id="KW-0472">Membrane</keyword>
<feature type="transmembrane region" description="Helical" evidence="5">
    <location>
        <begin position="7"/>
        <end position="27"/>
    </location>
</feature>
<dbReference type="GO" id="GO:0007165">
    <property type="term" value="P:signal transduction"/>
    <property type="evidence" value="ECO:0007669"/>
    <property type="project" value="UniProtKB-KW"/>
</dbReference>
<dbReference type="GO" id="GO:0004888">
    <property type="term" value="F:transmembrane signaling receptor activity"/>
    <property type="evidence" value="ECO:0007669"/>
    <property type="project" value="InterPro"/>
</dbReference>
<dbReference type="PROSITE" id="PS50111">
    <property type="entry name" value="CHEMOTAXIS_TRANSDUC_2"/>
    <property type="match status" value="1"/>
</dbReference>
<evidence type="ECO:0000256" key="1">
    <source>
        <dbReference type="ARBA" id="ARBA00004370"/>
    </source>
</evidence>
<feature type="domain" description="Methyl-accepting transducer" evidence="6">
    <location>
        <begin position="268"/>
        <end position="504"/>
    </location>
</feature>
<dbReference type="Pfam" id="PF00015">
    <property type="entry name" value="MCPsignal"/>
    <property type="match status" value="1"/>
</dbReference>
<dbReference type="CDD" id="cd11386">
    <property type="entry name" value="MCP_signal"/>
    <property type="match status" value="1"/>
</dbReference>
<evidence type="ECO:0000256" key="3">
    <source>
        <dbReference type="ARBA" id="ARBA00029447"/>
    </source>
</evidence>
<dbReference type="GO" id="GO:0016020">
    <property type="term" value="C:membrane"/>
    <property type="evidence" value="ECO:0007669"/>
    <property type="project" value="UniProtKB-SubCell"/>
</dbReference>
<dbReference type="FunFam" id="1.10.287.950:FF:000001">
    <property type="entry name" value="Methyl-accepting chemotaxis sensory transducer"/>
    <property type="match status" value="1"/>
</dbReference>
<dbReference type="Gene3D" id="1.10.287.950">
    <property type="entry name" value="Methyl-accepting chemotaxis protein"/>
    <property type="match status" value="1"/>
</dbReference>
<dbReference type="PANTHER" id="PTHR32089:SF112">
    <property type="entry name" value="LYSOZYME-LIKE PROTEIN-RELATED"/>
    <property type="match status" value="1"/>
</dbReference>
<dbReference type="SMART" id="SM00304">
    <property type="entry name" value="HAMP"/>
    <property type="match status" value="1"/>
</dbReference>
<evidence type="ECO:0000313" key="8">
    <source>
        <dbReference type="EMBL" id="SJZ48066.1"/>
    </source>
</evidence>
<dbReference type="Proteomes" id="UP000190102">
    <property type="component" value="Unassembled WGS sequence"/>
</dbReference>
<keyword evidence="2 4" id="KW-0807">Transducer</keyword>
<dbReference type="RefSeq" id="WP_078788993.1">
    <property type="nucleotide sequence ID" value="NZ_FUWR01000002.1"/>
</dbReference>
<feature type="domain" description="HAMP" evidence="7">
    <location>
        <begin position="211"/>
        <end position="263"/>
    </location>
</feature>
<evidence type="ECO:0000256" key="4">
    <source>
        <dbReference type="PROSITE-ProRule" id="PRU00284"/>
    </source>
</evidence>
<dbReference type="SUPFAM" id="SSF58104">
    <property type="entry name" value="Methyl-accepting chemotaxis protein (MCP) signaling domain"/>
    <property type="match status" value="1"/>
</dbReference>
<dbReference type="GO" id="GO:0006935">
    <property type="term" value="P:chemotaxis"/>
    <property type="evidence" value="ECO:0007669"/>
    <property type="project" value="InterPro"/>
</dbReference>
<dbReference type="Pfam" id="PF00672">
    <property type="entry name" value="HAMP"/>
    <property type="match status" value="1"/>
</dbReference>
<dbReference type="InterPro" id="IPR003660">
    <property type="entry name" value="HAMP_dom"/>
</dbReference>
<keyword evidence="9" id="KW-1185">Reference proteome</keyword>
<dbReference type="InterPro" id="IPR004090">
    <property type="entry name" value="Chemotax_Me-accpt_rcpt"/>
</dbReference>
<evidence type="ECO:0000259" key="6">
    <source>
        <dbReference type="PROSITE" id="PS50111"/>
    </source>
</evidence>
<evidence type="ECO:0000313" key="9">
    <source>
        <dbReference type="Proteomes" id="UP000190102"/>
    </source>
</evidence>
<reference evidence="9" key="1">
    <citation type="submission" date="2017-02" db="EMBL/GenBank/DDBJ databases">
        <authorList>
            <person name="Varghese N."/>
            <person name="Submissions S."/>
        </authorList>
    </citation>
    <scope>NUCLEOTIDE SEQUENCE [LARGE SCALE GENOMIC DNA]</scope>
    <source>
        <strain evidence="9">ATCC BAA-34</strain>
    </source>
</reference>
<dbReference type="InterPro" id="IPR004089">
    <property type="entry name" value="MCPsignal_dom"/>
</dbReference>
<dbReference type="EMBL" id="FUWR01000002">
    <property type="protein sequence ID" value="SJZ48066.1"/>
    <property type="molecule type" value="Genomic_DNA"/>
</dbReference>
<dbReference type="SMART" id="SM00283">
    <property type="entry name" value="MA"/>
    <property type="match status" value="1"/>
</dbReference>
<gene>
    <name evidence="8" type="ORF">SAMN02745119_00698</name>
</gene>
<sequence>MSIKLKLGAMAVLISVGIIVLIVAIGISTERLQVNGPLYQDIVRGKDLVADILPPPEYILEAYLVSYQALSEKDVSKIPSYQERFGKLRKEYDERHAYWAKELPEGKVKTLLLEQSYKPAVLFFDTASKDFFPALVAGNRAQAEKTMGDVLSSSYEAHRKVIDEIATITNSENTALEKRATSILQTSRMVTMTISAAFVVIVIAIFTLIFRNITGPLLKVIAIADTIAAGDLTIKVEVNSKDEFGQLMTAMKTMVENLRHLVSQTVTISASITAASDQLKSTSEQIATGDEEVAAQISTVATASEEMAATSNDIARNCHAAADSADMATKTTQNGFEIVKHTVDGIHFRGEKTRENAKILANLGKRSEQIGAIVGTIEDIADQTNLLALNAAIEAARAGEQGRGFAVVADEVRALAERTTRATKEISDMIKAIQQETNVAIHSMEEGVRGTEQGAAEASQLETSLQQILEQVNDVTTQVSQIATAAEQQTATTGEVTTNIQLVTEVVQQTAVGAEHTAVAAAQLAGQAHDLQALISKFRLQ</sequence>
<dbReference type="OrthoDB" id="9791237at2"/>